<keyword evidence="5" id="KW-0472">Membrane</keyword>
<reference evidence="9" key="1">
    <citation type="journal article" date="2019" name="Int. J. Syst. Evol. Microbiol.">
        <title>The Global Catalogue of Microorganisms (GCM) 10K type strain sequencing project: providing services to taxonomists for standard genome sequencing and annotation.</title>
        <authorList>
            <consortium name="The Broad Institute Genomics Platform"/>
            <consortium name="The Broad Institute Genome Sequencing Center for Infectious Disease"/>
            <person name="Wu L."/>
            <person name="Ma J."/>
        </authorList>
    </citation>
    <scope>NUCLEOTIDE SEQUENCE [LARGE SCALE GENOMIC DNA]</scope>
    <source>
        <strain evidence="9">KCTC 32998</strain>
    </source>
</reference>
<gene>
    <name evidence="8" type="ORF">GCM10009038_23860</name>
</gene>
<feature type="region of interest" description="Disordered" evidence="4">
    <location>
        <begin position="349"/>
        <end position="370"/>
    </location>
</feature>
<keyword evidence="5" id="KW-1133">Transmembrane helix</keyword>
<dbReference type="PANTHER" id="PTHR39192:SF1">
    <property type="entry name" value="IRON UPTAKE SYSTEM COMPONENT EFEO"/>
    <property type="match status" value="1"/>
</dbReference>
<dbReference type="Proteomes" id="UP000646745">
    <property type="component" value="Unassembled WGS sequence"/>
</dbReference>
<evidence type="ECO:0000256" key="5">
    <source>
        <dbReference type="SAM" id="Phobius"/>
    </source>
</evidence>
<feature type="domain" description="EfeO-type cupredoxin-like" evidence="7">
    <location>
        <begin position="29"/>
        <end position="134"/>
    </location>
</feature>
<dbReference type="Gene3D" id="1.20.1420.20">
    <property type="entry name" value="M75 peptidase, HXXE motif"/>
    <property type="match status" value="1"/>
</dbReference>
<evidence type="ECO:0000256" key="4">
    <source>
        <dbReference type="SAM" id="MobiDB-lite"/>
    </source>
</evidence>
<proteinExistence type="inferred from homology"/>
<dbReference type="InterPro" id="IPR053377">
    <property type="entry name" value="Iron_uptake_EfeM/EfeO"/>
</dbReference>
<keyword evidence="3" id="KW-0732">Signal</keyword>
<comment type="caution">
    <text evidence="8">The sequence shown here is derived from an EMBL/GenBank/DDBJ whole genome shotgun (WGS) entry which is preliminary data.</text>
</comment>
<evidence type="ECO:0000256" key="3">
    <source>
        <dbReference type="ARBA" id="ARBA00022729"/>
    </source>
</evidence>
<dbReference type="InterPro" id="IPR050894">
    <property type="entry name" value="EfeM/EfeO_iron_uptake"/>
</dbReference>
<comment type="similarity">
    <text evidence="2">Belongs to the EfeM/EfeO family.</text>
</comment>
<organism evidence="8 9">
    <name type="scientific">Salinicola rhizosphaerae</name>
    <dbReference type="NCBI Taxonomy" id="1443141"/>
    <lineage>
        <taxon>Bacteria</taxon>
        <taxon>Pseudomonadati</taxon>
        <taxon>Pseudomonadota</taxon>
        <taxon>Gammaproteobacteria</taxon>
        <taxon>Oceanospirillales</taxon>
        <taxon>Halomonadaceae</taxon>
        <taxon>Salinicola</taxon>
    </lineage>
</organism>
<keyword evidence="9" id="KW-1185">Reference proteome</keyword>
<evidence type="ECO:0000259" key="6">
    <source>
        <dbReference type="Pfam" id="PF09375"/>
    </source>
</evidence>
<evidence type="ECO:0000313" key="9">
    <source>
        <dbReference type="Proteomes" id="UP000646745"/>
    </source>
</evidence>
<evidence type="ECO:0000256" key="2">
    <source>
        <dbReference type="ARBA" id="ARBA00005989"/>
    </source>
</evidence>
<dbReference type="InterPro" id="IPR038352">
    <property type="entry name" value="Imelysin_sf"/>
</dbReference>
<feature type="domain" description="Imelysin-like" evidence="6">
    <location>
        <begin position="157"/>
        <end position="353"/>
    </location>
</feature>
<sequence length="401" mass="41369">MPNQAPAASAPPPGLLRLGVALSGLTMLAGLATFALSLEHAGSTGGKATKAGTVVNVTASGCEPAQLEVPAGRRTFTVVNQSNRAVEWEIIDGVMVLAERENIAPGLRQPLTVDLAAGTYAITCGLLSNPHGELKVVASDNGAPPTPLSKTAFIGPLAEYRVYTTLELRKLQAGAKALAAAIDSGDLERAKAAYDAARRADMHLAMPIGLFSDLDQRLNARAEDFARRDQDPDFAGFHRLAIGLFDHGSTVDLAPIADQLVTDAAALKTRLDATAVPASQLADGTARVLGAWSDRQRGATVLTTQDLADLKALTEGAHKVVTLLSPLLASQSPETLTSLQSSLATLEQRLPSSAGAAEPPGDSPPAGAAPAVLLNPSVLLKETQALADSLADVNAALTQQG</sequence>
<evidence type="ECO:0000259" key="7">
    <source>
        <dbReference type="Pfam" id="PF13473"/>
    </source>
</evidence>
<dbReference type="EMBL" id="BMZI01000005">
    <property type="protein sequence ID" value="GHB24060.1"/>
    <property type="molecule type" value="Genomic_DNA"/>
</dbReference>
<dbReference type="NCBIfam" id="NF041757">
    <property type="entry name" value="EfeO"/>
    <property type="match status" value="1"/>
</dbReference>
<accession>A0ABQ3E2I6</accession>
<feature type="transmembrane region" description="Helical" evidence="5">
    <location>
        <begin position="20"/>
        <end position="38"/>
    </location>
</feature>
<dbReference type="Pfam" id="PF09375">
    <property type="entry name" value="Peptidase_M75"/>
    <property type="match status" value="1"/>
</dbReference>
<dbReference type="CDD" id="cd14656">
    <property type="entry name" value="Imelysin-like_EfeO"/>
    <property type="match status" value="1"/>
</dbReference>
<dbReference type="PANTHER" id="PTHR39192">
    <property type="entry name" value="IRON UPTAKE SYSTEM COMPONENT EFEO"/>
    <property type="match status" value="1"/>
</dbReference>
<dbReference type="InterPro" id="IPR034981">
    <property type="entry name" value="Imelysin-like_EfeO/Algp7"/>
</dbReference>
<dbReference type="InterPro" id="IPR028096">
    <property type="entry name" value="EfeO_Cupredoxin"/>
</dbReference>
<evidence type="ECO:0000256" key="1">
    <source>
        <dbReference type="ARBA" id="ARBA00004418"/>
    </source>
</evidence>
<name>A0ABQ3E2I6_9GAMM</name>
<evidence type="ECO:0000313" key="8">
    <source>
        <dbReference type="EMBL" id="GHB24060.1"/>
    </source>
</evidence>
<comment type="subcellular location">
    <subcellularLocation>
        <location evidence="1">Periplasm</location>
    </subcellularLocation>
</comment>
<keyword evidence="5" id="KW-0812">Transmembrane</keyword>
<dbReference type="InterPro" id="IPR018976">
    <property type="entry name" value="Imelysin-like"/>
</dbReference>
<dbReference type="Pfam" id="PF13473">
    <property type="entry name" value="Cupredoxin_1"/>
    <property type="match status" value="1"/>
</dbReference>
<protein>
    <submittedName>
        <fullName evidence="8">Multidrug DMT transporter permease</fullName>
    </submittedName>
</protein>